<protein>
    <recommendedName>
        <fullName evidence="3">Glycosyltransferase</fullName>
    </recommendedName>
</protein>
<dbReference type="InterPro" id="IPR029044">
    <property type="entry name" value="Nucleotide-diphossugar_trans"/>
</dbReference>
<dbReference type="InterPro" id="IPR018641">
    <property type="entry name" value="Trfase_1_rSAM/seldom-assoc"/>
</dbReference>
<evidence type="ECO:0008006" key="3">
    <source>
        <dbReference type="Google" id="ProtNLM"/>
    </source>
</evidence>
<name>A0ABN6EUU9_9BACT</name>
<dbReference type="RefSeq" id="WP_229592017.1">
    <property type="nucleotide sequence ID" value="NZ_AP024485.1"/>
</dbReference>
<dbReference type="Proteomes" id="UP001053296">
    <property type="component" value="Chromosome"/>
</dbReference>
<evidence type="ECO:0000313" key="1">
    <source>
        <dbReference type="EMBL" id="BCS90076.1"/>
    </source>
</evidence>
<sequence length="221" mass="24250">MSDCVIFFVKYPEPGMVKTRLAEECTPELAAEFYRVFVEEKVVELEQGVDGDLLVFHAPEQAGQAMADWLGDGYRFVGQKGAGLGRRMENAFREAFHMGYECVVLVGSDIPGLTADIVNRALAELTPETAVLGPAGDGGYYLIGFHKEGFTQQVFRTEDWGNEGVFDRAFNVIADAGMQFMEMERLDDMDTLEDVETMIALGGGGPLSGRALEVARKLLGM</sequence>
<dbReference type="NCBIfam" id="TIGR04282">
    <property type="entry name" value="glyco_like_cofC"/>
    <property type="match status" value="1"/>
</dbReference>
<proteinExistence type="predicted"/>
<gene>
    <name evidence="1" type="ORF">PSDVSF_33180</name>
</gene>
<dbReference type="EMBL" id="AP024485">
    <property type="protein sequence ID" value="BCS90076.1"/>
    <property type="molecule type" value="Genomic_DNA"/>
</dbReference>
<dbReference type="PANTHER" id="PTHR36529:SF1">
    <property type="entry name" value="GLYCOSYLTRANSFERASE"/>
    <property type="match status" value="1"/>
</dbReference>
<organism evidence="1 2">
    <name type="scientific">Pseudodesulfovibrio sediminis</name>
    <dbReference type="NCBI Taxonomy" id="2810563"/>
    <lineage>
        <taxon>Bacteria</taxon>
        <taxon>Pseudomonadati</taxon>
        <taxon>Thermodesulfobacteriota</taxon>
        <taxon>Desulfovibrionia</taxon>
        <taxon>Desulfovibrionales</taxon>
        <taxon>Desulfovibrionaceae</taxon>
    </lineage>
</organism>
<dbReference type="PANTHER" id="PTHR36529">
    <property type="entry name" value="SLL1095 PROTEIN"/>
    <property type="match status" value="1"/>
</dbReference>
<dbReference type="Gene3D" id="3.90.550.10">
    <property type="entry name" value="Spore Coat Polysaccharide Biosynthesis Protein SpsA, Chain A"/>
    <property type="match status" value="1"/>
</dbReference>
<dbReference type="Pfam" id="PF09837">
    <property type="entry name" value="DUF2064"/>
    <property type="match status" value="1"/>
</dbReference>
<evidence type="ECO:0000313" key="2">
    <source>
        <dbReference type="Proteomes" id="UP001053296"/>
    </source>
</evidence>
<accession>A0ABN6EUU9</accession>
<dbReference type="SUPFAM" id="SSF53448">
    <property type="entry name" value="Nucleotide-diphospho-sugar transferases"/>
    <property type="match status" value="1"/>
</dbReference>
<reference evidence="1" key="1">
    <citation type="journal article" date="2022" name="Arch. Microbiol.">
        <title>Pseudodesulfovibrio sediminis sp. nov., a mesophilic and neutrophilic sulfate-reducing bacterium isolated from sediment of a brackish lake.</title>
        <authorList>
            <person name="Takahashi A."/>
            <person name="Kojima H."/>
            <person name="Watanabe M."/>
            <person name="Fukui M."/>
        </authorList>
    </citation>
    <scope>NUCLEOTIDE SEQUENCE</scope>
    <source>
        <strain evidence="1">SF6</strain>
    </source>
</reference>
<keyword evidence="2" id="KW-1185">Reference proteome</keyword>